<evidence type="ECO:0000313" key="1">
    <source>
        <dbReference type="EMBL" id="CAI9551045.1"/>
    </source>
</evidence>
<evidence type="ECO:0000313" key="2">
    <source>
        <dbReference type="Proteomes" id="UP001162483"/>
    </source>
</evidence>
<reference evidence="1" key="1">
    <citation type="submission" date="2023-05" db="EMBL/GenBank/DDBJ databases">
        <authorList>
            <person name="Stuckert A."/>
        </authorList>
    </citation>
    <scope>NUCLEOTIDE SEQUENCE</scope>
</reference>
<gene>
    <name evidence="1" type="ORF">SPARVUS_LOCUS3676342</name>
</gene>
<name>A0ABN9BTJ1_9NEOB</name>
<accession>A0ABN9BTJ1</accession>
<comment type="caution">
    <text evidence="1">The sequence shown here is derived from an EMBL/GenBank/DDBJ whole genome shotgun (WGS) entry which is preliminary data.</text>
</comment>
<proteinExistence type="predicted"/>
<protein>
    <submittedName>
        <fullName evidence="1">Uncharacterized protein</fullName>
    </submittedName>
</protein>
<sequence>MQVPVLGCTFLTLSDCEESTAENRQLSERGSAPIIRALMISALMIGAQQCRPQVPPTCAQHCTQQCTHLCHSAVLPTCAQQCHPPVPTHLCPAVPPTCAHPPVLPTSAAHQCSPAVLPVSAQGCASQCRQSVPSS</sequence>
<dbReference type="EMBL" id="CATNWA010005927">
    <property type="protein sequence ID" value="CAI9551045.1"/>
    <property type="molecule type" value="Genomic_DNA"/>
</dbReference>
<feature type="non-terminal residue" evidence="1">
    <location>
        <position position="135"/>
    </location>
</feature>
<organism evidence="1 2">
    <name type="scientific">Staurois parvus</name>
    <dbReference type="NCBI Taxonomy" id="386267"/>
    <lineage>
        <taxon>Eukaryota</taxon>
        <taxon>Metazoa</taxon>
        <taxon>Chordata</taxon>
        <taxon>Craniata</taxon>
        <taxon>Vertebrata</taxon>
        <taxon>Euteleostomi</taxon>
        <taxon>Amphibia</taxon>
        <taxon>Batrachia</taxon>
        <taxon>Anura</taxon>
        <taxon>Neobatrachia</taxon>
        <taxon>Ranoidea</taxon>
        <taxon>Ranidae</taxon>
        <taxon>Staurois</taxon>
    </lineage>
</organism>
<dbReference type="Proteomes" id="UP001162483">
    <property type="component" value="Unassembled WGS sequence"/>
</dbReference>
<keyword evidence="2" id="KW-1185">Reference proteome</keyword>